<evidence type="ECO:0000313" key="2">
    <source>
        <dbReference type="Proteomes" id="UP000326678"/>
    </source>
</evidence>
<reference evidence="1 2" key="1">
    <citation type="submission" date="2019-10" db="EMBL/GenBank/DDBJ databases">
        <title>Genomic and transcriptomic insights into the perfect genentic adaptation of a filamentous nitrogen-fixing cyanobacterium to rice fields.</title>
        <authorList>
            <person name="Chen Z."/>
        </authorList>
    </citation>
    <scope>NUCLEOTIDE SEQUENCE [LARGE SCALE GENOMIC DNA]</scope>
    <source>
        <strain evidence="1">CCNUC1</strain>
    </source>
</reference>
<dbReference type="Proteomes" id="UP000326678">
    <property type="component" value="Chromosome Gxm1"/>
</dbReference>
<organism evidence="1 2">
    <name type="scientific">Nostoc sphaeroides CCNUC1</name>
    <dbReference type="NCBI Taxonomy" id="2653204"/>
    <lineage>
        <taxon>Bacteria</taxon>
        <taxon>Bacillati</taxon>
        <taxon>Cyanobacteriota</taxon>
        <taxon>Cyanophyceae</taxon>
        <taxon>Nostocales</taxon>
        <taxon>Nostocaceae</taxon>
        <taxon>Nostoc</taxon>
    </lineage>
</organism>
<keyword evidence="2" id="KW-1185">Reference proteome</keyword>
<protein>
    <submittedName>
        <fullName evidence="1">Uncharacterized protein</fullName>
    </submittedName>
</protein>
<dbReference type="EMBL" id="CP045226">
    <property type="protein sequence ID" value="QFS43261.1"/>
    <property type="molecule type" value="Genomic_DNA"/>
</dbReference>
<dbReference type="AlphaFoldDB" id="A0A5P8VSH0"/>
<evidence type="ECO:0000313" key="1">
    <source>
        <dbReference type="EMBL" id="QFS43261.1"/>
    </source>
</evidence>
<gene>
    <name evidence="1" type="ORF">GXM_00734</name>
</gene>
<dbReference type="KEGG" id="nsh:GXM_00734"/>
<accession>A0A5P8VSH0</accession>
<sequence length="44" mass="5095">MGRHNSLNTLDIKTVKHLIRSFLLIYSGEVKLTIQVMWKSPPKT</sequence>
<proteinExistence type="predicted"/>
<name>A0A5P8VSH0_9NOSO</name>